<dbReference type="KEGG" id="slf:JEQ17_41230"/>
<dbReference type="Proteomes" id="UP000595636">
    <property type="component" value="Chromosome"/>
</dbReference>
<evidence type="ECO:0000313" key="2">
    <source>
        <dbReference type="EMBL" id="QQM45203.1"/>
    </source>
</evidence>
<accession>A0A7T7L2D9</accession>
<sequence>MTTRAPKTRTAPVPATPEDDGVLRISTSSNPPVEEARVTLFVIDEEEFTVPKVISERLVFLALNSMRDDGPLFSAQRLVELLLGRPQYSRLLGHYERQAITQENFDAIVKTVSALFFDHMNRGDDAAGKASPAS</sequence>
<dbReference type="EMBL" id="CP066831">
    <property type="protein sequence ID" value="QQM45203.1"/>
    <property type="molecule type" value="Genomic_DNA"/>
</dbReference>
<name>A0A7T7L2D9_9ACTN</name>
<gene>
    <name evidence="2" type="ORF">JEQ17_41230</name>
</gene>
<proteinExistence type="predicted"/>
<evidence type="ECO:0000313" key="3">
    <source>
        <dbReference type="Proteomes" id="UP000595636"/>
    </source>
</evidence>
<evidence type="ECO:0000256" key="1">
    <source>
        <dbReference type="SAM" id="MobiDB-lite"/>
    </source>
</evidence>
<organism evidence="2 3">
    <name type="scientific">Streptomyces liliifuscus</name>
    <dbReference type="NCBI Taxonomy" id="2797636"/>
    <lineage>
        <taxon>Bacteria</taxon>
        <taxon>Bacillati</taxon>
        <taxon>Actinomycetota</taxon>
        <taxon>Actinomycetes</taxon>
        <taxon>Kitasatosporales</taxon>
        <taxon>Streptomycetaceae</taxon>
        <taxon>Streptomyces</taxon>
    </lineage>
</organism>
<feature type="region of interest" description="Disordered" evidence="1">
    <location>
        <begin position="1"/>
        <end position="29"/>
    </location>
</feature>
<dbReference type="AlphaFoldDB" id="A0A7T7L2D9"/>
<dbReference type="RefSeq" id="WP_200400012.1">
    <property type="nucleotide sequence ID" value="NZ_CP066831.1"/>
</dbReference>
<reference evidence="2 3" key="1">
    <citation type="submission" date="2020-12" db="EMBL/GenBank/DDBJ databases">
        <title>A novel species.</title>
        <authorList>
            <person name="Li K."/>
        </authorList>
    </citation>
    <scope>NUCLEOTIDE SEQUENCE [LARGE SCALE GENOMIC DNA]</scope>
    <source>
        <strain evidence="2 3">ZYC-3</strain>
    </source>
</reference>
<protein>
    <submittedName>
        <fullName evidence="2">Uncharacterized protein</fullName>
    </submittedName>
</protein>
<keyword evidence="3" id="KW-1185">Reference proteome</keyword>